<dbReference type="Proteomes" id="UP000746690">
    <property type="component" value="Unassembled WGS sequence"/>
</dbReference>
<sequence>MKHQIYMIDFVVLNDGFTIKDRNKYEKKVIKITKKYGMKIQQSYKLNKHMKGDLIGAIKLNIWILPNANVLKELSKDEDYLEMVAYRNEIHNMNAVTIYMAESETNLGQLKGENIFVDLVVMNDGYGNVERDVYEDKILPVAENYGMHLKNVFNIREYKMGMGPKNAIRLNIWEIEDPKKMKELGEDKHYIEHVPFRNKIHNMSALTLYLAEPI</sequence>
<proteinExistence type="predicted"/>
<reference evidence="1 2" key="1">
    <citation type="submission" date="2020-04" db="EMBL/GenBank/DDBJ databases">
        <title>A Flavivirga sp. nov.</title>
        <authorList>
            <person name="Sun X."/>
        </authorList>
    </citation>
    <scope>NUCLEOTIDE SEQUENCE [LARGE SCALE GENOMIC DNA]</scope>
    <source>
        <strain evidence="1 2">Y03</strain>
    </source>
</reference>
<keyword evidence="2" id="KW-1185">Reference proteome</keyword>
<dbReference type="EMBL" id="JABBHF010000002">
    <property type="protein sequence ID" value="NMH86857.1"/>
    <property type="molecule type" value="Genomic_DNA"/>
</dbReference>
<evidence type="ECO:0000313" key="2">
    <source>
        <dbReference type="Proteomes" id="UP000746690"/>
    </source>
</evidence>
<organism evidence="1 2">
    <name type="scientific">Flavivirga algicola</name>
    <dbReference type="NCBI Taxonomy" id="2729136"/>
    <lineage>
        <taxon>Bacteria</taxon>
        <taxon>Pseudomonadati</taxon>
        <taxon>Bacteroidota</taxon>
        <taxon>Flavobacteriia</taxon>
        <taxon>Flavobacteriales</taxon>
        <taxon>Flavobacteriaceae</taxon>
        <taxon>Flavivirga</taxon>
    </lineage>
</organism>
<dbReference type="RefSeq" id="WP_169670792.1">
    <property type="nucleotide sequence ID" value="NZ_JABBHF010000002.1"/>
</dbReference>
<accession>A0ABX1RWQ9</accession>
<evidence type="ECO:0008006" key="3">
    <source>
        <dbReference type="Google" id="ProtNLM"/>
    </source>
</evidence>
<protein>
    <recommendedName>
        <fullName evidence="3">DUF1330 domain-containing protein</fullName>
    </recommendedName>
</protein>
<name>A0ABX1RWQ9_9FLAO</name>
<gene>
    <name evidence="1" type="ORF">HHX25_05030</name>
</gene>
<evidence type="ECO:0000313" key="1">
    <source>
        <dbReference type="EMBL" id="NMH86857.1"/>
    </source>
</evidence>
<comment type="caution">
    <text evidence="1">The sequence shown here is derived from an EMBL/GenBank/DDBJ whole genome shotgun (WGS) entry which is preliminary data.</text>
</comment>